<dbReference type="Proteomes" id="UP000646911">
    <property type="component" value="Unassembled WGS sequence"/>
</dbReference>
<organism evidence="1 2">
    <name type="scientific">Undibacterium umbellatum</name>
    <dbReference type="NCBI Taxonomy" id="2762300"/>
    <lineage>
        <taxon>Bacteria</taxon>
        <taxon>Pseudomonadati</taxon>
        <taxon>Pseudomonadota</taxon>
        <taxon>Betaproteobacteria</taxon>
        <taxon>Burkholderiales</taxon>
        <taxon>Oxalobacteraceae</taxon>
        <taxon>Undibacterium</taxon>
    </lineage>
</organism>
<dbReference type="RefSeq" id="WP_186956811.1">
    <property type="nucleotide sequence ID" value="NZ_JACOFX010000024.1"/>
</dbReference>
<comment type="caution">
    <text evidence="1">The sequence shown here is derived from an EMBL/GenBank/DDBJ whole genome shotgun (WGS) entry which is preliminary data.</text>
</comment>
<sequence>MKVASIALVLDSFELPLAIPAETLPMRSDTFHTPLPAFPKGLTNLHWQSHLSMFNSQLAMFVTNVKTRANHSLFFTHNTAV</sequence>
<keyword evidence="2" id="KW-1185">Reference proteome</keyword>
<evidence type="ECO:0000313" key="1">
    <source>
        <dbReference type="EMBL" id="MBC3911098.1"/>
    </source>
</evidence>
<reference evidence="1 2" key="1">
    <citation type="submission" date="2020-08" db="EMBL/GenBank/DDBJ databases">
        <title>Novel species isolated from subtropical streams in China.</title>
        <authorList>
            <person name="Lu H."/>
        </authorList>
    </citation>
    <scope>NUCLEOTIDE SEQUENCE [LARGE SCALE GENOMIC DNA]</scope>
    <source>
        <strain evidence="1 2">NL8W</strain>
    </source>
</reference>
<accession>A0ABR6ZHD2</accession>
<name>A0ABR6ZHD2_9BURK</name>
<dbReference type="EMBL" id="JACOFX010000024">
    <property type="protein sequence ID" value="MBC3911098.1"/>
    <property type="molecule type" value="Genomic_DNA"/>
</dbReference>
<gene>
    <name evidence="1" type="ORF">H8L47_26345</name>
</gene>
<proteinExistence type="predicted"/>
<protein>
    <submittedName>
        <fullName evidence="1">Uncharacterized protein</fullName>
    </submittedName>
</protein>
<evidence type="ECO:0000313" key="2">
    <source>
        <dbReference type="Proteomes" id="UP000646911"/>
    </source>
</evidence>